<evidence type="ECO:0000313" key="2">
    <source>
        <dbReference type="Proteomes" id="UP001597403"/>
    </source>
</evidence>
<organism evidence="1 2">
    <name type="scientific">Paenibacillus nicotianae</name>
    <dbReference type="NCBI Taxonomy" id="1526551"/>
    <lineage>
        <taxon>Bacteria</taxon>
        <taxon>Bacillati</taxon>
        <taxon>Bacillota</taxon>
        <taxon>Bacilli</taxon>
        <taxon>Bacillales</taxon>
        <taxon>Paenibacillaceae</taxon>
        <taxon>Paenibacillus</taxon>
    </lineage>
</organism>
<keyword evidence="2" id="KW-1185">Reference proteome</keyword>
<accession>A0ABW4URW3</accession>
<name>A0ABW4URW3_9BACL</name>
<dbReference type="Proteomes" id="UP001597403">
    <property type="component" value="Unassembled WGS sequence"/>
</dbReference>
<gene>
    <name evidence="1" type="ORF">ACFSGI_09865</name>
</gene>
<proteinExistence type="predicted"/>
<evidence type="ECO:0000313" key="1">
    <source>
        <dbReference type="EMBL" id="MFD1990263.1"/>
    </source>
</evidence>
<dbReference type="EMBL" id="JBHUGF010000010">
    <property type="protein sequence ID" value="MFD1990263.1"/>
    <property type="molecule type" value="Genomic_DNA"/>
</dbReference>
<protein>
    <submittedName>
        <fullName evidence="1">Uncharacterized protein</fullName>
    </submittedName>
</protein>
<comment type="caution">
    <text evidence="1">The sequence shown here is derived from an EMBL/GenBank/DDBJ whole genome shotgun (WGS) entry which is preliminary data.</text>
</comment>
<reference evidence="2" key="1">
    <citation type="journal article" date="2019" name="Int. J. Syst. Evol. Microbiol.">
        <title>The Global Catalogue of Microorganisms (GCM) 10K type strain sequencing project: providing services to taxonomists for standard genome sequencing and annotation.</title>
        <authorList>
            <consortium name="The Broad Institute Genomics Platform"/>
            <consortium name="The Broad Institute Genome Sequencing Center for Infectious Disease"/>
            <person name="Wu L."/>
            <person name="Ma J."/>
        </authorList>
    </citation>
    <scope>NUCLEOTIDE SEQUENCE [LARGE SCALE GENOMIC DNA]</scope>
    <source>
        <strain evidence="2">CGMCC 1.15067</strain>
    </source>
</reference>
<sequence length="54" mass="6104">MVMLLIFLVQVGENTFIELATAMSTSIGNPNHIQSWKLEDATQELGLMVRFFFA</sequence>